<dbReference type="InterPro" id="IPR007052">
    <property type="entry name" value="CS_dom"/>
</dbReference>
<evidence type="ECO:0000259" key="1">
    <source>
        <dbReference type="PROSITE" id="PS51203"/>
    </source>
</evidence>
<dbReference type="EMBL" id="MH422380">
    <property type="protein sequence ID" value="AXL08146.1"/>
    <property type="molecule type" value="Genomic_DNA"/>
</dbReference>
<dbReference type="AlphaFoldDB" id="A0A4P2U438"/>
<feature type="non-terminal residue" evidence="2">
    <location>
        <position position="194"/>
    </location>
</feature>
<dbReference type="Pfam" id="PF04969">
    <property type="entry name" value="CS"/>
    <property type="match status" value="1"/>
</dbReference>
<dbReference type="PANTHER" id="PTHR12356">
    <property type="entry name" value="NUCLEAR MOVEMENT PROTEIN NUDC"/>
    <property type="match status" value="1"/>
</dbReference>
<dbReference type="PANTHER" id="PTHR12356:SF14">
    <property type="entry name" value="MOVEMENT PROTEIN, PUTATIVE-RELATED"/>
    <property type="match status" value="1"/>
</dbReference>
<dbReference type="Gene3D" id="2.60.40.790">
    <property type="match status" value="1"/>
</dbReference>
<dbReference type="SUPFAM" id="SSF49764">
    <property type="entry name" value="HSP20-like chaperones"/>
    <property type="match status" value="1"/>
</dbReference>
<organism evidence="2">
    <name type="scientific">Parabodo caudatus</name>
    <dbReference type="NCBI Taxonomy" id="351713"/>
    <lineage>
        <taxon>Eukaryota</taxon>
        <taxon>Discoba</taxon>
        <taxon>Euglenozoa</taxon>
        <taxon>Kinetoplastea</taxon>
        <taxon>Metakinetoplastina</taxon>
        <taxon>Parabodonida</taxon>
        <taxon>Parabodo</taxon>
    </lineage>
</organism>
<dbReference type="GO" id="GO:0051082">
    <property type="term" value="F:unfolded protein binding"/>
    <property type="evidence" value="ECO:0007669"/>
    <property type="project" value="TreeGrafter"/>
</dbReference>
<protein>
    <submittedName>
        <fullName evidence="2">NudC2 protein</fullName>
    </submittedName>
</protein>
<name>A0A4P2U438_9EUGL</name>
<dbReference type="GO" id="GO:0005737">
    <property type="term" value="C:cytoplasm"/>
    <property type="evidence" value="ECO:0007669"/>
    <property type="project" value="TreeGrafter"/>
</dbReference>
<gene>
    <name evidence="2" type="primary">NudC2</name>
</gene>
<dbReference type="InterPro" id="IPR008978">
    <property type="entry name" value="HSP20-like_chaperone"/>
</dbReference>
<accession>A0A4P2U438</accession>
<dbReference type="InterPro" id="IPR037898">
    <property type="entry name" value="NudC_fam"/>
</dbReference>
<proteinExistence type="predicted"/>
<reference evidence="2" key="1">
    <citation type="submission" date="2018-05" db="EMBL/GenBank/DDBJ databases">
        <title>Genome-wide identification and phylogeny of proteins bearing alpha-crystallin domain-like unveil eight evolutionarily conserved protein families, including the small heat shock proteins, in protists of Kinetoplastea.</title>
        <authorList>
            <person name="Costa-Martins A.G."/>
            <person name="Lima L."/>
            <person name="Alves J.M.P."/>
            <person name="Serrano M.G."/>
            <person name="Buck G.A."/>
            <person name="Camargo E.P."/>
            <person name="Teixeira M.M.G."/>
        </authorList>
    </citation>
    <scope>NUCLEOTIDE SEQUENCE</scope>
    <source>
        <strain evidence="2">PCA_hybrid_c3472_15</strain>
    </source>
</reference>
<dbReference type="GO" id="GO:0006457">
    <property type="term" value="P:protein folding"/>
    <property type="evidence" value="ECO:0007669"/>
    <property type="project" value="TreeGrafter"/>
</dbReference>
<sequence length="194" mass="21024">MSLVDLQKGMTDLLPSNEGCGVDYPTYSFTQSETEVVLNFPLAAGTAAKMLDIKIGTSTISCGLKGKGAEGILLAGPLFKPIKAEESMWTVEEKKLLVVTLTKTNMQYEEWWPHVVTTERQMDIKTLVPPSKHIRDLDQGAQAQVAKMMYDQDQKRKGLPTSEEQSMQSMMAAAMGGAGGGGPIMMPPGFAPPQ</sequence>
<dbReference type="PROSITE" id="PS51203">
    <property type="entry name" value="CS"/>
    <property type="match status" value="1"/>
</dbReference>
<dbReference type="CDD" id="cd06467">
    <property type="entry name" value="p23_NUDC_like"/>
    <property type="match status" value="1"/>
</dbReference>
<evidence type="ECO:0000313" key="2">
    <source>
        <dbReference type="EMBL" id="AXL08146.1"/>
    </source>
</evidence>
<feature type="domain" description="CS" evidence="1">
    <location>
        <begin position="22"/>
        <end position="116"/>
    </location>
</feature>